<proteinExistence type="predicted"/>
<evidence type="ECO:0000313" key="2">
    <source>
        <dbReference type="EMBL" id="MPL88701.1"/>
    </source>
</evidence>
<organism evidence="2">
    <name type="scientific">bioreactor metagenome</name>
    <dbReference type="NCBI Taxonomy" id="1076179"/>
    <lineage>
        <taxon>unclassified sequences</taxon>
        <taxon>metagenomes</taxon>
        <taxon>ecological metagenomes</taxon>
    </lineage>
</organism>
<dbReference type="EMBL" id="VSSQ01000263">
    <property type="protein sequence ID" value="MPL88701.1"/>
    <property type="molecule type" value="Genomic_DNA"/>
</dbReference>
<sequence length="104" mass="12303">MRIIITVIVFIHLCLFSNILHLNCNFLGLLFDKLLLTKLFLNESIDIRRNLSDWFKVYVNFFGFKEISQGPQPNVEFLENYVNSYIFAFCHMSALCFLIVLLKF</sequence>
<evidence type="ECO:0000256" key="1">
    <source>
        <dbReference type="SAM" id="Phobius"/>
    </source>
</evidence>
<reference evidence="2" key="1">
    <citation type="submission" date="2019-08" db="EMBL/GenBank/DDBJ databases">
        <authorList>
            <person name="Kucharzyk K."/>
            <person name="Murdoch R.W."/>
            <person name="Higgins S."/>
            <person name="Loffler F."/>
        </authorList>
    </citation>
    <scope>NUCLEOTIDE SEQUENCE</scope>
</reference>
<keyword evidence="1" id="KW-0812">Transmembrane</keyword>
<keyword evidence="1" id="KW-1133">Transmembrane helix</keyword>
<name>A0A644VBR7_9ZZZZ</name>
<comment type="caution">
    <text evidence="2">The sequence shown here is derived from an EMBL/GenBank/DDBJ whole genome shotgun (WGS) entry which is preliminary data.</text>
</comment>
<feature type="transmembrane region" description="Helical" evidence="1">
    <location>
        <begin position="82"/>
        <end position="102"/>
    </location>
</feature>
<feature type="transmembrane region" description="Helical" evidence="1">
    <location>
        <begin position="7"/>
        <end position="31"/>
    </location>
</feature>
<dbReference type="AlphaFoldDB" id="A0A644VBR7"/>
<keyword evidence="1" id="KW-0472">Membrane</keyword>
<protein>
    <submittedName>
        <fullName evidence="2">Uncharacterized protein</fullName>
    </submittedName>
</protein>
<gene>
    <name evidence="2" type="ORF">SDC9_34727</name>
</gene>
<accession>A0A644VBR7</accession>